<keyword evidence="3" id="KW-1185">Reference proteome</keyword>
<dbReference type="EMBL" id="JAAMPI010000521">
    <property type="protein sequence ID" value="KAF4630724.1"/>
    <property type="molecule type" value="Genomic_DNA"/>
</dbReference>
<comment type="caution">
    <text evidence="2">The sequence shown here is derived from an EMBL/GenBank/DDBJ whole genome shotgun (WGS) entry which is preliminary data.</text>
</comment>
<organism evidence="2 3">
    <name type="scientific">Cudoniella acicularis</name>
    <dbReference type="NCBI Taxonomy" id="354080"/>
    <lineage>
        <taxon>Eukaryota</taxon>
        <taxon>Fungi</taxon>
        <taxon>Dikarya</taxon>
        <taxon>Ascomycota</taxon>
        <taxon>Pezizomycotina</taxon>
        <taxon>Leotiomycetes</taxon>
        <taxon>Helotiales</taxon>
        <taxon>Tricladiaceae</taxon>
        <taxon>Cudoniella</taxon>
    </lineage>
</organism>
<dbReference type="CDD" id="cd10170">
    <property type="entry name" value="ASKHA_NBD_HSP70"/>
    <property type="match status" value="1"/>
</dbReference>
<dbReference type="PROSITE" id="PS00297">
    <property type="entry name" value="HSP70_1"/>
    <property type="match status" value="1"/>
</dbReference>
<dbReference type="PANTHER" id="PTHR14187:SF5">
    <property type="entry name" value="HEAT SHOCK 70 KDA PROTEIN 12A"/>
    <property type="match status" value="1"/>
</dbReference>
<dbReference type="AlphaFoldDB" id="A0A8H4RII1"/>
<dbReference type="PANTHER" id="PTHR14187">
    <property type="entry name" value="ALPHA KINASE/ELONGATION FACTOR 2 KINASE"/>
    <property type="match status" value="1"/>
</dbReference>
<dbReference type="InterPro" id="IPR043129">
    <property type="entry name" value="ATPase_NBD"/>
</dbReference>
<sequence length="775" mass="87461">MAHMASLSRRLNRLTETFHIDLSEKQNVEPALPLLHRRPRFSDQPKPSRTWGSAEQKHNRGEITRLTSEPQMGGDPSFRASLREVHLVIRLRFRRYPLPGTQTEELLHLPQTMKKIFGRHRKRDSIVSVGKQDQKKRLSIPNAPIHDPRNEKPTPFSQVAKEEEDDEETSISISIDLGTTFSGIAWALSTSPKNINPISSWDSDLPLNSDLHKVPSVLTYNSKGEVTSWGYKLDADRHPLSWFKLLLSEAASEKLAKEQFERYQALQTLLQRFDKDPVQVVADYLRCLWSHATGIIQDAVGVFVWENVSLKITITVPAIWDHTAQELTKQAAEIAGLLKRRGTVLVLVGEPEAAAMAVFEEMTPLERKRFKVGDGFVVCDAGGGTVVSGMCGAIFLDRAFEKQVRTMITVGDYEALSGQAKGKLMNDWEHGIKRNFTIDAPEDKEWHLHIQGYLGVHGPDFTAEQPDNGSLEIPSADFAPGEVPGPDFQREIARLRIAHLNSRASVLNLDNLNRLEPGSLVLQTGHLNAMFSEVCSKIKDLVGTQLSAVEAKKGKRPVAIFLVGGFGGNKYLKQEMVRSFPGVEIRQPPRAQTAICRGAVLRGFRSDFVVNHISKYNYGVVHEARFIEGHHNIQDKKYDRYLEAWYAKNQIKWFLKRGDDVDKNEAVKQTYWRTVHARTDIMNFPVIIYFSHSEEAETRKSEEVQPLCKLVISVDERIYDELPVRKNKEGVAFRELDYVLEMRVSSGELCWLATRKGVECGTVKNAIAFEGIVGG</sequence>
<evidence type="ECO:0000256" key="1">
    <source>
        <dbReference type="SAM" id="MobiDB-lite"/>
    </source>
</evidence>
<dbReference type="InterPro" id="IPR018181">
    <property type="entry name" value="Heat_shock_70_CS"/>
</dbReference>
<dbReference type="OrthoDB" id="2963168at2759"/>
<name>A0A8H4RII1_9HELO</name>
<protein>
    <recommendedName>
        <fullName evidence="4">Actin-like ATPase domain-containing protein</fullName>
    </recommendedName>
</protein>
<evidence type="ECO:0008006" key="4">
    <source>
        <dbReference type="Google" id="ProtNLM"/>
    </source>
</evidence>
<evidence type="ECO:0000313" key="3">
    <source>
        <dbReference type="Proteomes" id="UP000566819"/>
    </source>
</evidence>
<accession>A0A8H4RII1</accession>
<proteinExistence type="predicted"/>
<dbReference type="Gene3D" id="3.30.420.40">
    <property type="match status" value="1"/>
</dbReference>
<dbReference type="Proteomes" id="UP000566819">
    <property type="component" value="Unassembled WGS sequence"/>
</dbReference>
<feature type="region of interest" description="Disordered" evidence="1">
    <location>
        <begin position="121"/>
        <end position="169"/>
    </location>
</feature>
<gene>
    <name evidence="2" type="ORF">G7Y89_g7418</name>
</gene>
<feature type="region of interest" description="Disordered" evidence="1">
    <location>
        <begin position="38"/>
        <end position="61"/>
    </location>
</feature>
<reference evidence="2 3" key="1">
    <citation type="submission" date="2020-03" db="EMBL/GenBank/DDBJ databases">
        <title>Draft Genome Sequence of Cudoniella acicularis.</title>
        <authorList>
            <person name="Buettner E."/>
            <person name="Kellner H."/>
        </authorList>
    </citation>
    <scope>NUCLEOTIDE SEQUENCE [LARGE SCALE GENOMIC DNA]</scope>
    <source>
        <strain evidence="2 3">DSM 108380</strain>
    </source>
</reference>
<evidence type="ECO:0000313" key="2">
    <source>
        <dbReference type="EMBL" id="KAF4630724.1"/>
    </source>
</evidence>
<dbReference type="SUPFAM" id="SSF53067">
    <property type="entry name" value="Actin-like ATPase domain"/>
    <property type="match status" value="2"/>
</dbReference>